<dbReference type="GO" id="GO:0008270">
    <property type="term" value="F:zinc ion binding"/>
    <property type="evidence" value="ECO:0007669"/>
    <property type="project" value="UniProtKB-KW"/>
</dbReference>
<keyword evidence="10" id="KW-1185">Reference proteome</keyword>
<keyword evidence="2" id="KW-0479">Metal-binding</keyword>
<sequence length="528" mass="61729">MCCCCNEHVCVKSMWCEYLWMGRPEVYGDMLRDCFNISWVQTNTSNDQICEICITQLRNAAHFKQKVLESQAQLRMQLLHVTQPLKVEKIEIEVQSITEPKQDFDASEDNAGDLWNGDVDTSCDDTALIAKSRNCRRIEKVAARNKRKKFEKFRDNSNMKISNNINHRQNVGLILEHSTILPFKSSKGYFNCFYCKKQYASFDQLKSHVNELHENISFKSILKSIYRPRDRIRADVSDINCRLCKKKIDTIDSLIQHLTDAHNVKFNFDSDSIKPADCILGYDLSDGKYRCCKCKEEFFFFKTLTNHMNEHSTEHVCDVCGRCFLLADRLRAHVQIHKESAVKCDYCGKICNSKMILRSHIRSKHMKLSFMCSICNKTFLTSRKRVEHLEEVHNRKPLNLNCKICSKKFESHSTLYSHMRSEHLNIKREPRYACAVCGTMFKSKDGLRDHMVGHSGEKNYECEVCHKKYGRRKTLTQHLRIHMNDRRFACGVCGQAFVQKCSLKNHIRVHHSDMDYEQLIIDKKLNPK</sequence>
<dbReference type="Pfam" id="PF00096">
    <property type="entry name" value="zf-C2H2"/>
    <property type="match status" value="4"/>
</dbReference>
<dbReference type="SMART" id="SM00868">
    <property type="entry name" value="zf-AD"/>
    <property type="match status" value="2"/>
</dbReference>
<dbReference type="PANTHER" id="PTHR24379:SF121">
    <property type="entry name" value="C2H2-TYPE DOMAIN-CONTAINING PROTEIN"/>
    <property type="match status" value="1"/>
</dbReference>
<keyword evidence="3" id="KW-0677">Repeat</keyword>
<evidence type="ECO:0000259" key="8">
    <source>
        <dbReference type="PROSITE" id="PS50157"/>
    </source>
</evidence>
<feature type="domain" description="C2H2-type" evidence="8">
    <location>
        <begin position="488"/>
        <end position="515"/>
    </location>
</feature>
<name>A0A9P0I9T0_SPOLI</name>
<dbReference type="SMART" id="SM00355">
    <property type="entry name" value="ZnF_C2H2"/>
    <property type="match status" value="10"/>
</dbReference>
<dbReference type="FunFam" id="3.30.160.60:FF:000446">
    <property type="entry name" value="Zinc finger protein"/>
    <property type="match status" value="1"/>
</dbReference>
<proteinExistence type="predicted"/>
<dbReference type="PANTHER" id="PTHR24379">
    <property type="entry name" value="KRAB AND ZINC FINGER DOMAIN-CONTAINING"/>
    <property type="match status" value="1"/>
</dbReference>
<feature type="domain" description="C2H2-type" evidence="8">
    <location>
        <begin position="315"/>
        <end position="337"/>
    </location>
</feature>
<dbReference type="Gene3D" id="3.30.160.60">
    <property type="entry name" value="Classic Zinc Finger"/>
    <property type="match status" value="6"/>
</dbReference>
<feature type="domain" description="C2H2-type" evidence="8">
    <location>
        <begin position="289"/>
        <end position="316"/>
    </location>
</feature>
<feature type="domain" description="C2H2-type" evidence="8">
    <location>
        <begin position="370"/>
        <end position="398"/>
    </location>
</feature>
<dbReference type="EMBL" id="LR824556">
    <property type="protein sequence ID" value="CAH1642040.1"/>
    <property type="molecule type" value="Genomic_DNA"/>
</dbReference>
<dbReference type="InterPro" id="IPR012934">
    <property type="entry name" value="Znf_AD"/>
</dbReference>
<reference evidence="9" key="1">
    <citation type="submission" date="2022-02" db="EMBL/GenBank/DDBJ databases">
        <authorList>
            <person name="King R."/>
        </authorList>
    </citation>
    <scope>NUCLEOTIDE SEQUENCE</scope>
</reference>
<keyword evidence="6" id="KW-0539">Nucleus</keyword>
<dbReference type="Proteomes" id="UP001153321">
    <property type="component" value="Chromosome 25"/>
</dbReference>
<keyword evidence="5" id="KW-0862">Zinc</keyword>
<evidence type="ECO:0000256" key="2">
    <source>
        <dbReference type="ARBA" id="ARBA00022723"/>
    </source>
</evidence>
<evidence type="ECO:0000256" key="3">
    <source>
        <dbReference type="ARBA" id="ARBA00022737"/>
    </source>
</evidence>
<evidence type="ECO:0000256" key="5">
    <source>
        <dbReference type="ARBA" id="ARBA00022833"/>
    </source>
</evidence>
<evidence type="ECO:0000256" key="7">
    <source>
        <dbReference type="PROSITE-ProRule" id="PRU00042"/>
    </source>
</evidence>
<protein>
    <recommendedName>
        <fullName evidence="8">C2H2-type domain-containing protein</fullName>
    </recommendedName>
</protein>
<dbReference type="FunFam" id="3.30.160.60:FF:000145">
    <property type="entry name" value="Zinc finger protein 574"/>
    <property type="match status" value="1"/>
</dbReference>
<dbReference type="PROSITE" id="PS00028">
    <property type="entry name" value="ZINC_FINGER_C2H2_1"/>
    <property type="match status" value="10"/>
</dbReference>
<organism evidence="9 10">
    <name type="scientific">Spodoptera littoralis</name>
    <name type="common">Egyptian cotton leafworm</name>
    <dbReference type="NCBI Taxonomy" id="7109"/>
    <lineage>
        <taxon>Eukaryota</taxon>
        <taxon>Metazoa</taxon>
        <taxon>Ecdysozoa</taxon>
        <taxon>Arthropoda</taxon>
        <taxon>Hexapoda</taxon>
        <taxon>Insecta</taxon>
        <taxon>Pterygota</taxon>
        <taxon>Neoptera</taxon>
        <taxon>Endopterygota</taxon>
        <taxon>Lepidoptera</taxon>
        <taxon>Glossata</taxon>
        <taxon>Ditrysia</taxon>
        <taxon>Noctuoidea</taxon>
        <taxon>Noctuidae</taxon>
        <taxon>Amphipyrinae</taxon>
        <taxon>Spodoptera</taxon>
    </lineage>
</organism>
<dbReference type="PROSITE" id="PS50157">
    <property type="entry name" value="ZINC_FINGER_C2H2_2"/>
    <property type="match status" value="7"/>
</dbReference>
<evidence type="ECO:0000256" key="1">
    <source>
        <dbReference type="ARBA" id="ARBA00004123"/>
    </source>
</evidence>
<dbReference type="AlphaFoldDB" id="A0A9P0I9T0"/>
<accession>A0A9P0I9T0</accession>
<evidence type="ECO:0000313" key="10">
    <source>
        <dbReference type="Proteomes" id="UP001153321"/>
    </source>
</evidence>
<evidence type="ECO:0000313" key="9">
    <source>
        <dbReference type="EMBL" id="CAH1642040.1"/>
    </source>
</evidence>
<feature type="domain" description="C2H2-type" evidence="8">
    <location>
        <begin position="432"/>
        <end position="459"/>
    </location>
</feature>
<evidence type="ECO:0000256" key="4">
    <source>
        <dbReference type="ARBA" id="ARBA00022771"/>
    </source>
</evidence>
<dbReference type="GO" id="GO:0005634">
    <property type="term" value="C:nucleus"/>
    <property type="evidence" value="ECO:0007669"/>
    <property type="project" value="UniProtKB-SubCell"/>
</dbReference>
<keyword evidence="4 7" id="KW-0863">Zinc-finger</keyword>
<dbReference type="InterPro" id="IPR036236">
    <property type="entry name" value="Znf_C2H2_sf"/>
</dbReference>
<dbReference type="InterPro" id="IPR013087">
    <property type="entry name" value="Znf_C2H2_type"/>
</dbReference>
<dbReference type="SUPFAM" id="SSF57667">
    <property type="entry name" value="beta-beta-alpha zinc fingers"/>
    <property type="match status" value="4"/>
</dbReference>
<comment type="subcellular location">
    <subcellularLocation>
        <location evidence="1">Nucleus</location>
    </subcellularLocation>
</comment>
<gene>
    <name evidence="9" type="ORF">SPLIT_LOCUS7396</name>
</gene>
<feature type="domain" description="C2H2-type" evidence="8">
    <location>
        <begin position="460"/>
        <end position="487"/>
    </location>
</feature>
<feature type="domain" description="C2H2-type" evidence="8">
    <location>
        <begin position="400"/>
        <end position="428"/>
    </location>
</feature>
<evidence type="ECO:0000256" key="6">
    <source>
        <dbReference type="ARBA" id="ARBA00023242"/>
    </source>
</evidence>